<dbReference type="InterPro" id="IPR016024">
    <property type="entry name" value="ARM-type_fold"/>
</dbReference>
<dbReference type="RefSeq" id="WP_149115148.1">
    <property type="nucleotide sequence ID" value="NZ_CP042425.1"/>
</dbReference>
<protein>
    <submittedName>
        <fullName evidence="1">HEAT repeat domain-containing protein</fullName>
    </submittedName>
</protein>
<organism evidence="1 2">
    <name type="scientific">Limnoglobus roseus</name>
    <dbReference type="NCBI Taxonomy" id="2598579"/>
    <lineage>
        <taxon>Bacteria</taxon>
        <taxon>Pseudomonadati</taxon>
        <taxon>Planctomycetota</taxon>
        <taxon>Planctomycetia</taxon>
        <taxon>Gemmatales</taxon>
        <taxon>Gemmataceae</taxon>
        <taxon>Limnoglobus</taxon>
    </lineage>
</organism>
<evidence type="ECO:0000313" key="2">
    <source>
        <dbReference type="Proteomes" id="UP000324974"/>
    </source>
</evidence>
<dbReference type="KEGG" id="lrs:PX52LOC_08025"/>
<name>A0A5C1AS35_9BACT</name>
<gene>
    <name evidence="1" type="ORF">PX52LOC_08025</name>
</gene>
<dbReference type="SUPFAM" id="SSF48371">
    <property type="entry name" value="ARM repeat"/>
    <property type="match status" value="1"/>
</dbReference>
<sequence length="199" mass="21199">MSSSVVEFFQRGTRPSAAVRAAVPALVAALDDETPDPLDIDLCGRSDHTVGDLATAVFLQTHAIPELADAVPLLLPLLSHPRFSLRMRAAHALSGIGPPARPALMERYPSADAEARHAILTAFTLAFDDPVMVAFNVQALADPDFRVREQAVSNLTYSPAARAAVAPLVNDPDSGVRHSAHAALTRIDERLSRPTAEAL</sequence>
<dbReference type="Gene3D" id="1.25.10.10">
    <property type="entry name" value="Leucine-rich Repeat Variant"/>
    <property type="match status" value="1"/>
</dbReference>
<accession>A0A5C1AS35</accession>
<dbReference type="EMBL" id="CP042425">
    <property type="protein sequence ID" value="QEL20903.1"/>
    <property type="molecule type" value="Genomic_DNA"/>
</dbReference>
<dbReference type="AlphaFoldDB" id="A0A5C1AS35"/>
<dbReference type="InterPro" id="IPR011989">
    <property type="entry name" value="ARM-like"/>
</dbReference>
<evidence type="ECO:0000313" key="1">
    <source>
        <dbReference type="EMBL" id="QEL20903.1"/>
    </source>
</evidence>
<dbReference type="Pfam" id="PF13646">
    <property type="entry name" value="HEAT_2"/>
    <property type="match status" value="1"/>
</dbReference>
<keyword evidence="2" id="KW-1185">Reference proteome</keyword>
<dbReference type="Proteomes" id="UP000324974">
    <property type="component" value="Chromosome"/>
</dbReference>
<reference evidence="2" key="1">
    <citation type="submission" date="2019-08" db="EMBL/GenBank/DDBJ databases">
        <title>Limnoglobus roseus gen. nov., sp. nov., a novel freshwater planctomycete with a giant genome from the family Gemmataceae.</title>
        <authorList>
            <person name="Kulichevskaya I.S."/>
            <person name="Naumoff D.G."/>
            <person name="Miroshnikov K."/>
            <person name="Ivanova A."/>
            <person name="Philippov D.A."/>
            <person name="Hakobyan A."/>
            <person name="Rijpstra I.C."/>
            <person name="Sinninghe Damste J.S."/>
            <person name="Liesack W."/>
            <person name="Dedysh S.N."/>
        </authorList>
    </citation>
    <scope>NUCLEOTIDE SEQUENCE [LARGE SCALE GENOMIC DNA]</scope>
    <source>
        <strain evidence="2">PX52</strain>
    </source>
</reference>
<proteinExistence type="predicted"/>